<keyword evidence="4" id="KW-0732">Signal</keyword>
<dbReference type="GO" id="GO:0004252">
    <property type="term" value="F:serine-type endopeptidase activity"/>
    <property type="evidence" value="ECO:0007669"/>
    <property type="project" value="InterPro"/>
</dbReference>
<dbReference type="RefSeq" id="XP_065722012.2">
    <property type="nucleotide sequence ID" value="XM_065865940.2"/>
</dbReference>
<evidence type="ECO:0000313" key="6">
    <source>
        <dbReference type="Proteomes" id="UP001652628"/>
    </source>
</evidence>
<dbReference type="GO" id="GO:0006508">
    <property type="term" value="P:proteolysis"/>
    <property type="evidence" value="ECO:0007669"/>
    <property type="project" value="UniProtKB-KW"/>
</dbReference>
<dbReference type="GeneID" id="108007845"/>
<dbReference type="RefSeq" id="XP_065722010.2">
    <property type="nucleotide sequence ID" value="XM_065865938.2"/>
</dbReference>
<keyword evidence="3" id="KW-0378">Hydrolase</keyword>
<dbReference type="PROSITE" id="PS00135">
    <property type="entry name" value="TRYPSIN_SER"/>
    <property type="match status" value="1"/>
</dbReference>
<dbReference type="InterPro" id="IPR001314">
    <property type="entry name" value="Peptidase_S1A"/>
</dbReference>
<keyword evidence="3" id="KW-0720">Serine protease</keyword>
<evidence type="ECO:0000256" key="1">
    <source>
        <dbReference type="ARBA" id="ARBA00023157"/>
    </source>
</evidence>
<keyword evidence="3" id="KW-0645">Protease</keyword>
<gene>
    <name evidence="7 8 9 10 11" type="primary">LOC108007845</name>
</gene>
<evidence type="ECO:0000313" key="7">
    <source>
        <dbReference type="RefSeq" id="XP_065722009.2"/>
    </source>
</evidence>
<dbReference type="PROSITE" id="PS00134">
    <property type="entry name" value="TRYPSIN_HIS"/>
    <property type="match status" value="1"/>
</dbReference>
<evidence type="ECO:0000313" key="10">
    <source>
        <dbReference type="RefSeq" id="XP_065722012.2"/>
    </source>
</evidence>
<feature type="signal peptide" evidence="4">
    <location>
        <begin position="1"/>
        <end position="18"/>
    </location>
</feature>
<dbReference type="SMART" id="SM00020">
    <property type="entry name" value="Tryp_SPc"/>
    <property type="match status" value="1"/>
</dbReference>
<sequence length="569" mass="65260">MFLKLKAVLFLLLHLTHSYEIMEWMQGRAHSYCQPDQECIRQERCNYQAYKICNSDGGIFVCCPKPALSNCQPDEECKSLGHCPALKVTLESEDLKRFSHEILRKKKCGNHLYCCPKSAIPKHNEVCTPLHKCRLHLRPTKDNVQKLIRRHCANDPHERFSGRRISIFCTVQRCLPEERCLSRDKCLPLKYIIKSTEGRHASNKVLGERICGINRYCCPYLRNDSLNQNLLEFPNCESDESCIPIGKCPNMLDIVNATNATYQVKQEIYKIRLCTLDYRRKKLEHRVYTCCPQPGNFLPKDSNQQCGQVSNPGSFRISHGSESDLNQFPWMAMLLYENWDRTLAPKCGGSLINNWYVLTAAHCITDVHDSTLKRVRLGEHDTRTTEDCQQIYHLQKKCAPPHLEIDVKEVILHQNFSVGRIYANDIALVRLEIPVRYTKEIRPICVPKDSFSLDNLFLEIAGWGVTENGTSHVLLHSSISEYRTYCIKHKSDVFLPNKQICAGGKRNICSGDSGGPLMVTKNLRWVEYVYVAGIISFGFNEGTCGQLDKPSIYTRTGAYFNWIRGNLKP</sequence>
<dbReference type="RefSeq" id="XP_070851809.1">
    <property type="nucleotide sequence ID" value="XM_070995708.1"/>
</dbReference>
<evidence type="ECO:0000256" key="3">
    <source>
        <dbReference type="RuleBase" id="RU363034"/>
    </source>
</evidence>
<name>A0AB40DCM1_DROSZ</name>
<dbReference type="InterPro" id="IPR001254">
    <property type="entry name" value="Trypsin_dom"/>
</dbReference>
<protein>
    <submittedName>
        <fullName evidence="7 8">Spaetzle-processing enzyme isoform X1</fullName>
    </submittedName>
</protein>
<dbReference type="PROSITE" id="PS50240">
    <property type="entry name" value="TRYPSIN_DOM"/>
    <property type="match status" value="1"/>
</dbReference>
<evidence type="ECO:0000256" key="4">
    <source>
        <dbReference type="SAM" id="SignalP"/>
    </source>
</evidence>
<feature type="chain" id="PRO_5045020823" evidence="4">
    <location>
        <begin position="19"/>
        <end position="569"/>
    </location>
</feature>
<comment type="similarity">
    <text evidence="2">Belongs to the peptidase S1 family. CLIP subfamily.</text>
</comment>
<accession>A0AB40DCM1</accession>
<reference evidence="7 8" key="1">
    <citation type="submission" date="2025-05" db="UniProtKB">
        <authorList>
            <consortium name="RefSeq"/>
        </authorList>
    </citation>
    <scope>IDENTIFICATION</scope>
</reference>
<evidence type="ECO:0000256" key="2">
    <source>
        <dbReference type="ARBA" id="ARBA00024195"/>
    </source>
</evidence>
<evidence type="ECO:0000313" key="11">
    <source>
        <dbReference type="RefSeq" id="XP_070851809.1"/>
    </source>
</evidence>
<dbReference type="GO" id="GO:0046872">
    <property type="term" value="F:metal ion binding"/>
    <property type="evidence" value="ECO:0007669"/>
    <property type="project" value="UniProtKB-KW"/>
</dbReference>
<dbReference type="InterPro" id="IPR051487">
    <property type="entry name" value="Ser/Thr_Proteases_Immune/Dev"/>
</dbReference>
<dbReference type="InterPro" id="IPR033116">
    <property type="entry name" value="TRYPSIN_SER"/>
</dbReference>
<dbReference type="SUPFAM" id="SSF50494">
    <property type="entry name" value="Trypsin-like serine proteases"/>
    <property type="match status" value="1"/>
</dbReference>
<dbReference type="InterPro" id="IPR009003">
    <property type="entry name" value="Peptidase_S1_PA"/>
</dbReference>
<dbReference type="CDD" id="cd00190">
    <property type="entry name" value="Tryp_SPc"/>
    <property type="match status" value="1"/>
</dbReference>
<organism evidence="6 9">
    <name type="scientific">Drosophila suzukii</name>
    <name type="common">Spotted-wing drosophila fruit fly</name>
    <dbReference type="NCBI Taxonomy" id="28584"/>
    <lineage>
        <taxon>Eukaryota</taxon>
        <taxon>Metazoa</taxon>
        <taxon>Ecdysozoa</taxon>
        <taxon>Arthropoda</taxon>
        <taxon>Hexapoda</taxon>
        <taxon>Insecta</taxon>
        <taxon>Pterygota</taxon>
        <taxon>Neoptera</taxon>
        <taxon>Endopterygota</taxon>
        <taxon>Diptera</taxon>
        <taxon>Brachycera</taxon>
        <taxon>Muscomorpha</taxon>
        <taxon>Ephydroidea</taxon>
        <taxon>Drosophilidae</taxon>
        <taxon>Drosophila</taxon>
        <taxon>Sophophora</taxon>
    </lineage>
</organism>
<dbReference type="PANTHER" id="PTHR24256">
    <property type="entry name" value="TRYPTASE-RELATED"/>
    <property type="match status" value="1"/>
</dbReference>
<evidence type="ECO:0000313" key="9">
    <source>
        <dbReference type="RefSeq" id="XP_065722011.2"/>
    </source>
</evidence>
<dbReference type="RefSeq" id="XP_065722011.2">
    <property type="nucleotide sequence ID" value="XM_065865939.2"/>
</dbReference>
<keyword evidence="1" id="KW-1015">Disulfide bond</keyword>
<proteinExistence type="inferred from homology"/>
<evidence type="ECO:0000259" key="5">
    <source>
        <dbReference type="PROSITE" id="PS50240"/>
    </source>
</evidence>
<dbReference type="RefSeq" id="XP_065722009.2">
    <property type="nucleotide sequence ID" value="XM_065865937.2"/>
</dbReference>
<dbReference type="InterPro" id="IPR018114">
    <property type="entry name" value="TRYPSIN_HIS"/>
</dbReference>
<dbReference type="AlphaFoldDB" id="A0AB40DCM1"/>
<evidence type="ECO:0000313" key="8">
    <source>
        <dbReference type="RefSeq" id="XP_065722010.2"/>
    </source>
</evidence>
<dbReference type="Proteomes" id="UP001652628">
    <property type="component" value="Chromosome 3"/>
</dbReference>
<feature type="domain" description="Peptidase S1" evidence="5">
    <location>
        <begin position="317"/>
        <end position="568"/>
    </location>
</feature>
<dbReference type="PRINTS" id="PR00722">
    <property type="entry name" value="CHYMOTRYPSIN"/>
</dbReference>
<dbReference type="InterPro" id="IPR043504">
    <property type="entry name" value="Peptidase_S1_PA_chymotrypsin"/>
</dbReference>
<dbReference type="Gene3D" id="2.40.10.10">
    <property type="entry name" value="Trypsin-like serine proteases"/>
    <property type="match status" value="2"/>
</dbReference>
<keyword evidence="6" id="KW-1185">Reference proteome</keyword>
<dbReference type="Pfam" id="PF00089">
    <property type="entry name" value="Trypsin"/>
    <property type="match status" value="1"/>
</dbReference>